<evidence type="ECO:0008006" key="2">
    <source>
        <dbReference type="Google" id="ProtNLM"/>
    </source>
</evidence>
<accession>A0A0F9Q5L2</accession>
<evidence type="ECO:0000313" key="1">
    <source>
        <dbReference type="EMBL" id="KKN32237.1"/>
    </source>
</evidence>
<dbReference type="InterPro" id="IPR008969">
    <property type="entry name" value="CarboxyPept-like_regulatory"/>
</dbReference>
<gene>
    <name evidence="1" type="ORF">LCGC14_0815870</name>
</gene>
<comment type="caution">
    <text evidence="1">The sequence shown here is derived from an EMBL/GenBank/DDBJ whole genome shotgun (WGS) entry which is preliminary data.</text>
</comment>
<protein>
    <recommendedName>
        <fullName evidence="2">Carboxypeptidase regulatory-like domain-containing protein</fullName>
    </recommendedName>
</protein>
<dbReference type="AlphaFoldDB" id="A0A0F9Q5L2"/>
<dbReference type="EMBL" id="LAZR01002265">
    <property type="protein sequence ID" value="KKN32237.1"/>
    <property type="molecule type" value="Genomic_DNA"/>
</dbReference>
<sequence length="82" mass="8919">MPQISGVVVERFTRRPVRGVTIRIGNFVALTDAMGRFSIEAPLGQVQISLTHRDFHPYARSLNVVRAADIGAIGMSSKVVAL</sequence>
<name>A0A0F9Q5L2_9ZZZZ</name>
<dbReference type="Gene3D" id="2.60.40.1120">
    <property type="entry name" value="Carboxypeptidase-like, regulatory domain"/>
    <property type="match status" value="1"/>
</dbReference>
<proteinExistence type="predicted"/>
<dbReference type="SUPFAM" id="SSF49464">
    <property type="entry name" value="Carboxypeptidase regulatory domain-like"/>
    <property type="match status" value="1"/>
</dbReference>
<organism evidence="1">
    <name type="scientific">marine sediment metagenome</name>
    <dbReference type="NCBI Taxonomy" id="412755"/>
    <lineage>
        <taxon>unclassified sequences</taxon>
        <taxon>metagenomes</taxon>
        <taxon>ecological metagenomes</taxon>
    </lineage>
</organism>
<reference evidence="1" key="1">
    <citation type="journal article" date="2015" name="Nature">
        <title>Complex archaea that bridge the gap between prokaryotes and eukaryotes.</title>
        <authorList>
            <person name="Spang A."/>
            <person name="Saw J.H."/>
            <person name="Jorgensen S.L."/>
            <person name="Zaremba-Niedzwiedzka K."/>
            <person name="Martijn J."/>
            <person name="Lind A.E."/>
            <person name="van Eijk R."/>
            <person name="Schleper C."/>
            <person name="Guy L."/>
            <person name="Ettema T.J."/>
        </authorList>
    </citation>
    <scope>NUCLEOTIDE SEQUENCE</scope>
</reference>